<feature type="region of interest" description="Disordered" evidence="1">
    <location>
        <begin position="38"/>
        <end position="62"/>
    </location>
</feature>
<feature type="compositionally biased region" description="Basic and acidic residues" evidence="1">
    <location>
        <begin position="40"/>
        <end position="54"/>
    </location>
</feature>
<gene>
    <name evidence="2" type="ORF">TSUD_229040</name>
</gene>
<keyword evidence="3" id="KW-1185">Reference proteome</keyword>
<accession>A0A2Z6LMJ6</accession>
<evidence type="ECO:0000313" key="2">
    <source>
        <dbReference type="EMBL" id="GAU18914.1"/>
    </source>
</evidence>
<reference evidence="3" key="1">
    <citation type="journal article" date="2017" name="Front. Plant Sci.">
        <title>Climate Clever Clovers: New Paradigm to Reduce the Environmental Footprint of Ruminants by Breeding Low Methanogenic Forages Utilizing Haplotype Variation.</title>
        <authorList>
            <person name="Kaur P."/>
            <person name="Appels R."/>
            <person name="Bayer P.E."/>
            <person name="Keeble-Gagnere G."/>
            <person name="Wang J."/>
            <person name="Hirakawa H."/>
            <person name="Shirasawa K."/>
            <person name="Vercoe P."/>
            <person name="Stefanova K."/>
            <person name="Durmic Z."/>
            <person name="Nichols P."/>
            <person name="Revell C."/>
            <person name="Isobe S.N."/>
            <person name="Edwards D."/>
            <person name="Erskine W."/>
        </authorList>
    </citation>
    <scope>NUCLEOTIDE SEQUENCE [LARGE SCALE GENOMIC DNA]</scope>
    <source>
        <strain evidence="3">cv. Daliak</strain>
    </source>
</reference>
<name>A0A2Z6LMJ6_TRISU</name>
<sequence>MKDKFVDDDFIAFNFEENEVKGEKGVRKYARPSFLEGEEKEDKQRISLESRDSIQSEDTSDSFTFPMLDCEWKGSPVRMPKPEGEQHLKKQMARCVRFRL</sequence>
<dbReference type="OrthoDB" id="1911716at2759"/>
<organism evidence="2 3">
    <name type="scientific">Trifolium subterraneum</name>
    <name type="common">Subterranean clover</name>
    <dbReference type="NCBI Taxonomy" id="3900"/>
    <lineage>
        <taxon>Eukaryota</taxon>
        <taxon>Viridiplantae</taxon>
        <taxon>Streptophyta</taxon>
        <taxon>Embryophyta</taxon>
        <taxon>Tracheophyta</taxon>
        <taxon>Spermatophyta</taxon>
        <taxon>Magnoliopsida</taxon>
        <taxon>eudicotyledons</taxon>
        <taxon>Gunneridae</taxon>
        <taxon>Pentapetalae</taxon>
        <taxon>rosids</taxon>
        <taxon>fabids</taxon>
        <taxon>Fabales</taxon>
        <taxon>Fabaceae</taxon>
        <taxon>Papilionoideae</taxon>
        <taxon>50 kb inversion clade</taxon>
        <taxon>NPAAA clade</taxon>
        <taxon>Hologalegina</taxon>
        <taxon>IRL clade</taxon>
        <taxon>Trifolieae</taxon>
        <taxon>Trifolium</taxon>
    </lineage>
</organism>
<protein>
    <submittedName>
        <fullName evidence="2">Uncharacterized protein</fullName>
    </submittedName>
</protein>
<evidence type="ECO:0000256" key="1">
    <source>
        <dbReference type="SAM" id="MobiDB-lite"/>
    </source>
</evidence>
<dbReference type="Proteomes" id="UP000242715">
    <property type="component" value="Unassembled WGS sequence"/>
</dbReference>
<dbReference type="AlphaFoldDB" id="A0A2Z6LMJ6"/>
<proteinExistence type="predicted"/>
<dbReference type="EMBL" id="DF973190">
    <property type="protein sequence ID" value="GAU18914.1"/>
    <property type="molecule type" value="Genomic_DNA"/>
</dbReference>
<evidence type="ECO:0000313" key="3">
    <source>
        <dbReference type="Proteomes" id="UP000242715"/>
    </source>
</evidence>